<feature type="transmembrane region" description="Helical" evidence="1">
    <location>
        <begin position="375"/>
        <end position="393"/>
    </location>
</feature>
<feature type="transmembrane region" description="Helical" evidence="1">
    <location>
        <begin position="146"/>
        <end position="164"/>
    </location>
</feature>
<dbReference type="PANTHER" id="PTHR31061:SF24">
    <property type="entry name" value="LD22376P"/>
    <property type="match status" value="1"/>
</dbReference>
<gene>
    <name evidence="2" type="ORF">TTHERM_000399517</name>
</gene>
<evidence type="ECO:0000256" key="1">
    <source>
        <dbReference type="SAM" id="Phobius"/>
    </source>
</evidence>
<keyword evidence="1" id="KW-1133">Transmembrane helix</keyword>
<dbReference type="PANTHER" id="PTHR31061">
    <property type="entry name" value="LD22376P"/>
    <property type="match status" value="1"/>
</dbReference>
<keyword evidence="3" id="KW-1185">Reference proteome</keyword>
<dbReference type="Proteomes" id="UP000009168">
    <property type="component" value="Unassembled WGS sequence"/>
</dbReference>
<feature type="transmembrane region" description="Helical" evidence="1">
    <location>
        <begin position="110"/>
        <end position="134"/>
    </location>
</feature>
<dbReference type="RefSeq" id="XP_012652664.1">
    <property type="nucleotide sequence ID" value="XM_012797210.1"/>
</dbReference>
<evidence type="ECO:0000313" key="3">
    <source>
        <dbReference type="Proteomes" id="UP000009168"/>
    </source>
</evidence>
<feature type="transmembrane region" description="Helical" evidence="1">
    <location>
        <begin position="230"/>
        <end position="250"/>
    </location>
</feature>
<keyword evidence="1" id="KW-0472">Membrane</keyword>
<proteinExistence type="predicted"/>
<accession>W7XIM8</accession>
<dbReference type="KEGG" id="tet:TTHERM_000399517"/>
<dbReference type="GeneID" id="24438752"/>
<feature type="transmembrane region" description="Helical" evidence="1">
    <location>
        <begin position="171"/>
        <end position="188"/>
    </location>
</feature>
<protein>
    <submittedName>
        <fullName evidence="2">Transmembrane protein, putative</fullName>
    </submittedName>
</protein>
<feature type="transmembrane region" description="Helical" evidence="1">
    <location>
        <begin position="295"/>
        <end position="316"/>
    </location>
</feature>
<reference evidence="3" key="1">
    <citation type="journal article" date="2006" name="PLoS Biol.">
        <title>Macronuclear genome sequence of the ciliate Tetrahymena thermophila, a model eukaryote.</title>
        <authorList>
            <person name="Eisen J.A."/>
            <person name="Coyne R.S."/>
            <person name="Wu M."/>
            <person name="Wu D."/>
            <person name="Thiagarajan M."/>
            <person name="Wortman J.R."/>
            <person name="Badger J.H."/>
            <person name="Ren Q."/>
            <person name="Amedeo P."/>
            <person name="Jones K.M."/>
            <person name="Tallon L.J."/>
            <person name="Delcher A.L."/>
            <person name="Salzberg S.L."/>
            <person name="Silva J.C."/>
            <person name="Haas B.J."/>
            <person name="Majoros W.H."/>
            <person name="Farzad M."/>
            <person name="Carlton J.M."/>
            <person name="Smith R.K. Jr."/>
            <person name="Garg J."/>
            <person name="Pearlman R.E."/>
            <person name="Karrer K.M."/>
            <person name="Sun L."/>
            <person name="Manning G."/>
            <person name="Elde N.C."/>
            <person name="Turkewitz A.P."/>
            <person name="Asai D.J."/>
            <person name="Wilkes D.E."/>
            <person name="Wang Y."/>
            <person name="Cai H."/>
            <person name="Collins K."/>
            <person name="Stewart B.A."/>
            <person name="Lee S.R."/>
            <person name="Wilamowska K."/>
            <person name="Weinberg Z."/>
            <person name="Ruzzo W.L."/>
            <person name="Wloga D."/>
            <person name="Gaertig J."/>
            <person name="Frankel J."/>
            <person name="Tsao C.-C."/>
            <person name="Gorovsky M.A."/>
            <person name="Keeling P.J."/>
            <person name="Waller R.F."/>
            <person name="Patron N.J."/>
            <person name="Cherry J.M."/>
            <person name="Stover N.A."/>
            <person name="Krieger C.J."/>
            <person name="del Toro C."/>
            <person name="Ryder H.F."/>
            <person name="Williamson S.C."/>
            <person name="Barbeau R.A."/>
            <person name="Hamilton E.P."/>
            <person name="Orias E."/>
        </authorList>
    </citation>
    <scope>NUCLEOTIDE SEQUENCE [LARGE SCALE GENOMIC DNA]</scope>
    <source>
        <strain evidence="3">SB210</strain>
    </source>
</reference>
<dbReference type="EMBL" id="GG662719">
    <property type="protein sequence ID" value="EWS74771.1"/>
    <property type="molecule type" value="Genomic_DNA"/>
</dbReference>
<feature type="transmembrane region" description="Helical" evidence="1">
    <location>
        <begin position="262"/>
        <end position="283"/>
    </location>
</feature>
<dbReference type="AlphaFoldDB" id="W7XIM8"/>
<organism evidence="2 3">
    <name type="scientific">Tetrahymena thermophila (strain SB210)</name>
    <dbReference type="NCBI Taxonomy" id="312017"/>
    <lineage>
        <taxon>Eukaryota</taxon>
        <taxon>Sar</taxon>
        <taxon>Alveolata</taxon>
        <taxon>Ciliophora</taxon>
        <taxon>Intramacronucleata</taxon>
        <taxon>Oligohymenophorea</taxon>
        <taxon>Hymenostomatida</taxon>
        <taxon>Tetrahymenina</taxon>
        <taxon>Tetrahymenidae</taxon>
        <taxon>Tetrahymena</taxon>
    </lineage>
</organism>
<name>W7XIM8_TETTS</name>
<keyword evidence="1 2" id="KW-0812">Transmembrane</keyword>
<dbReference type="InParanoid" id="W7XIM8"/>
<evidence type="ECO:0000313" key="2">
    <source>
        <dbReference type="EMBL" id="EWS74771.1"/>
    </source>
</evidence>
<feature type="transmembrane region" description="Helical" evidence="1">
    <location>
        <begin position="337"/>
        <end position="355"/>
    </location>
</feature>
<sequence>MFSIFNNNTNTEQGQDNIEEPFFKHVREENKLNCIQMYHGLLISLMMICLQFTGDYLGNIQNHNIQLPETFTRSSFSGCWHLADYLEPLYMFWIGFNIQMSINQKHKRTLTLWGSLLIKFFSLLFFGFFINSIICGFDYSQYRMMGFFQRVIIINFFMLILHLYADKKVQYFIVIIFSLASLGITTTVKGKTIDCPHVNVKLPQCNGLSYLDQSLLSSNHMQYTTYDEDGLFSILNIILIVYVGYSYGSVLKAFGYKNVKRVLIQWMIFSLILGFIGLITYIQWAFIPPVYSQNFTMFCCGLSGIVLLILFTTVDLSHKKYPIFTKISYPFIWFGKNGLFLFGVRCLIECLFLKYNLTLKIVDKIGFFSSDSMNGLFYNILFYLFFLLISFFLHKTNICFRF</sequence>